<keyword evidence="4" id="KW-0274">FAD</keyword>
<feature type="domain" description="Acyl-CoA dehydrogenase/oxidase C-terminal" evidence="10">
    <location>
        <begin position="283"/>
        <end position="449"/>
    </location>
</feature>
<evidence type="ECO:0000256" key="1">
    <source>
        <dbReference type="ARBA" id="ARBA00001974"/>
    </source>
</evidence>
<dbReference type="GO" id="GO:0050660">
    <property type="term" value="F:flavin adenine dinucleotide binding"/>
    <property type="evidence" value="ECO:0007669"/>
    <property type="project" value="InterPro"/>
</dbReference>
<dbReference type="InterPro" id="IPR052166">
    <property type="entry name" value="Diverse_Acyl-CoA_DH"/>
</dbReference>
<evidence type="ECO:0000259" key="13">
    <source>
        <dbReference type="Pfam" id="PF12806"/>
    </source>
</evidence>
<evidence type="ECO:0000256" key="2">
    <source>
        <dbReference type="ARBA" id="ARBA00009347"/>
    </source>
</evidence>
<feature type="domain" description="Acyl-CoA oxidase/dehydrogenase middle" evidence="11">
    <location>
        <begin position="161"/>
        <end position="270"/>
    </location>
</feature>
<dbReference type="InterPro" id="IPR009075">
    <property type="entry name" value="AcylCo_DH/oxidase_C"/>
</dbReference>
<protein>
    <recommendedName>
        <fullName evidence="9">3-methylmercaptopropionyl-CoA dehydrogenase</fullName>
        <ecNumber evidence="8">1.3.99.41</ecNumber>
    </recommendedName>
</protein>
<evidence type="ECO:0000256" key="6">
    <source>
        <dbReference type="ARBA" id="ARBA00051388"/>
    </source>
</evidence>
<dbReference type="PANTHER" id="PTHR42803:SF1">
    <property type="entry name" value="BROAD-SPECIFICITY LINEAR ACYL-COA DEHYDROGENASE FADE5"/>
    <property type="match status" value="1"/>
</dbReference>
<dbReference type="PANTHER" id="PTHR42803">
    <property type="entry name" value="ACYL-COA DEHYDROGENASE"/>
    <property type="match status" value="1"/>
</dbReference>
<dbReference type="Gene3D" id="1.10.540.10">
    <property type="entry name" value="Acyl-CoA dehydrogenase/oxidase, N-terminal domain"/>
    <property type="match status" value="1"/>
</dbReference>
<evidence type="ECO:0000259" key="12">
    <source>
        <dbReference type="Pfam" id="PF02771"/>
    </source>
</evidence>
<dbReference type="Pfam" id="PF00441">
    <property type="entry name" value="Acyl-CoA_dh_1"/>
    <property type="match status" value="1"/>
</dbReference>
<dbReference type="Pfam" id="PF02770">
    <property type="entry name" value="Acyl-CoA_dh_M"/>
    <property type="match status" value="1"/>
</dbReference>
<dbReference type="InterPro" id="IPR036250">
    <property type="entry name" value="AcylCo_DH-like_C"/>
</dbReference>
<dbReference type="Pfam" id="PF02771">
    <property type="entry name" value="Acyl-CoA_dh_N"/>
    <property type="match status" value="1"/>
</dbReference>
<evidence type="ECO:0000259" key="10">
    <source>
        <dbReference type="Pfam" id="PF00441"/>
    </source>
</evidence>
<dbReference type="InterPro" id="IPR013786">
    <property type="entry name" value="AcylCoA_DH/ox_N"/>
</dbReference>
<dbReference type="InterPro" id="IPR009100">
    <property type="entry name" value="AcylCoA_DH/oxidase_NM_dom_sf"/>
</dbReference>
<dbReference type="Gene3D" id="2.40.110.10">
    <property type="entry name" value="Butyryl-CoA Dehydrogenase, subunit A, domain 2"/>
    <property type="match status" value="1"/>
</dbReference>
<evidence type="ECO:0000256" key="7">
    <source>
        <dbReference type="ARBA" id="ARBA00058683"/>
    </source>
</evidence>
<dbReference type="Pfam" id="PF12806">
    <property type="entry name" value="Acyl-CoA_dh_C"/>
    <property type="match status" value="1"/>
</dbReference>
<dbReference type="RefSeq" id="WP_154560598.1">
    <property type="nucleotide sequence ID" value="NZ_JAQQFQ010000012.1"/>
</dbReference>
<dbReference type="OrthoDB" id="9764895at2"/>
<dbReference type="InterPro" id="IPR046373">
    <property type="entry name" value="Acyl-CoA_Oxase/DH_mid-dom_sf"/>
</dbReference>
<dbReference type="GO" id="GO:0016627">
    <property type="term" value="F:oxidoreductase activity, acting on the CH-CH group of donors"/>
    <property type="evidence" value="ECO:0007669"/>
    <property type="project" value="InterPro"/>
</dbReference>
<evidence type="ECO:0000256" key="9">
    <source>
        <dbReference type="ARBA" id="ARBA00069043"/>
    </source>
</evidence>
<sequence length="596" mass="63733">MSYTAPIKDMLFVMKELAGLEDIATLPGFEDANLDTAQAVLEESAKLCGEVLAPLNVEGDRNPSSWKDGVVTATPGFKDAFRQFGEGGWQGVQHPVDYEGQGLPKLIATACIEMLNASNLSFALCPLLTDGAIEALLTAGSEEQKQTYVPKLISGEWTGTMNLTEPQAGSDLALVRTRAEPQGDGSFKLFGTKIFITWGEHDMAKNIAHLVLARTPDAPEGVKGISLFIVPKFLINEDGSLGERNDVHCVSIEHKLGIKASPTAVLQFGDHGGAIGHLIGEENRGLEYMFIMMNAARFAVGMQGVAVSDRAYQKAVAYAKDRVQSRPVDGSAKQSVAIIQHPDVRRMLATMRGLTEASRALAYVAAAHCDIAHRHPDEAKSAEHQAIYEYLVPIVKGWSTELSIDVTSLGVQVHGGMGFIEETGAAQYYRDARILPIYEGTTAIQANDLIGRKTVRDGGKVAKALLADVAETIEALGAQQGAAFESMKKYLGQGHRSLSAAVDFVVTNTKSDPNAVFAGSVPYLKLAGVVLGGWQMARALLVAAEKRAEDPSFYGAKIATAQFYAEHVLPLASALEASIVSAKGGESVLALSEDQF</sequence>
<keyword evidence="5" id="KW-0560">Oxidoreductase</keyword>
<gene>
    <name evidence="14" type="ORF">FSO04_15890</name>
</gene>
<feature type="domain" description="Acyl-CoA dehydrogenase/oxidase N-terminal" evidence="12">
    <location>
        <begin position="78"/>
        <end position="156"/>
    </location>
</feature>
<organism evidence="14 15">
    <name type="scientific">Paraburkholderia madseniana</name>
    <dbReference type="NCBI Taxonomy" id="2599607"/>
    <lineage>
        <taxon>Bacteria</taxon>
        <taxon>Pseudomonadati</taxon>
        <taxon>Pseudomonadota</taxon>
        <taxon>Betaproteobacteria</taxon>
        <taxon>Burkholderiales</taxon>
        <taxon>Burkholderiaceae</taxon>
        <taxon>Paraburkholderia</taxon>
    </lineage>
</organism>
<dbReference type="InterPro" id="IPR006091">
    <property type="entry name" value="Acyl-CoA_Oxase/DH_mid-dom"/>
</dbReference>
<dbReference type="Gene3D" id="1.20.140.10">
    <property type="entry name" value="Butyryl-CoA Dehydrogenase, subunit A, domain 3"/>
    <property type="match status" value="1"/>
</dbReference>
<feature type="domain" description="Acetyl-CoA dehydrogenase-like C-terminal" evidence="13">
    <location>
        <begin position="466"/>
        <end position="582"/>
    </location>
</feature>
<comment type="catalytic activity">
    <reaction evidence="6">
        <text>3-(methylsulfanyl)propanoyl-CoA + oxidized [electron-transfer flavoprotein] + H(+) = 3-(methylsulfanyl)acryloyl-CoA + reduced [electron-transfer flavoprotein]</text>
        <dbReference type="Rhea" id="RHEA:52612"/>
        <dbReference type="Rhea" id="RHEA-COMP:10685"/>
        <dbReference type="Rhea" id="RHEA-COMP:10686"/>
        <dbReference type="ChEBI" id="CHEBI:15378"/>
        <dbReference type="ChEBI" id="CHEBI:57692"/>
        <dbReference type="ChEBI" id="CHEBI:58307"/>
        <dbReference type="ChEBI" id="CHEBI:82815"/>
        <dbReference type="ChEBI" id="CHEBI:84994"/>
        <dbReference type="EC" id="1.3.99.41"/>
    </reaction>
    <physiologicalReaction direction="left-to-right" evidence="6">
        <dbReference type="Rhea" id="RHEA:52613"/>
    </physiologicalReaction>
</comment>
<dbReference type="InterPro" id="IPR025878">
    <property type="entry name" value="Acyl-CoA_dh-like_C_dom"/>
</dbReference>
<comment type="cofactor">
    <cofactor evidence="1">
        <name>FAD</name>
        <dbReference type="ChEBI" id="CHEBI:57692"/>
    </cofactor>
</comment>
<dbReference type="EMBL" id="VOSW01000027">
    <property type="protein sequence ID" value="KAE8758881.1"/>
    <property type="molecule type" value="Genomic_DNA"/>
</dbReference>
<evidence type="ECO:0000256" key="8">
    <source>
        <dbReference type="ARBA" id="ARBA00066694"/>
    </source>
</evidence>
<evidence type="ECO:0000256" key="3">
    <source>
        <dbReference type="ARBA" id="ARBA00022630"/>
    </source>
</evidence>
<comment type="function">
    <text evidence="7">Involved in the assimilation of dimethylsulphoniopropionate (DMSP), an important compound in the fixation of carbon in marine phytoplankton, by mediating the conversion of 3-(methylthio)propanoyl-CoA (MMPA-CoA) to 3-(methylthio)acryloyl-CoA (MTA-CoA).</text>
</comment>
<dbReference type="EC" id="1.3.99.41" evidence="8"/>
<dbReference type="InterPro" id="IPR037069">
    <property type="entry name" value="AcylCoA_DH/ox_N_sf"/>
</dbReference>
<dbReference type="FunFam" id="2.40.110.10:FF:000031">
    <property type="entry name" value="Acyl-CoA dehydrogenase, putative"/>
    <property type="match status" value="1"/>
</dbReference>
<evidence type="ECO:0000256" key="4">
    <source>
        <dbReference type="ARBA" id="ARBA00022827"/>
    </source>
</evidence>
<comment type="similarity">
    <text evidence="2">Belongs to the acyl-CoA dehydrogenase family.</text>
</comment>
<proteinExistence type="inferred from homology"/>
<evidence type="ECO:0000313" key="15">
    <source>
        <dbReference type="Proteomes" id="UP000463700"/>
    </source>
</evidence>
<evidence type="ECO:0000313" key="14">
    <source>
        <dbReference type="EMBL" id="KAE8758881.1"/>
    </source>
</evidence>
<reference evidence="14 15" key="1">
    <citation type="journal article" date="2020" name="Int. J. Syst. Evol. Microbiol.">
        <title>Paraburkholderia madseniana sp. nov., a phenolic acid-degrading bacterium isolated from acidic forest soil.</title>
        <authorList>
            <person name="Wilhelm R.C."/>
            <person name="Murphy S.J.L."/>
            <person name="Feriancek N.M."/>
            <person name="Karasz D.C."/>
            <person name="DeRito C.M."/>
            <person name="Newman J.D."/>
            <person name="Buckley D.H."/>
        </authorList>
    </citation>
    <scope>NUCLEOTIDE SEQUENCE [LARGE SCALE GENOMIC DNA]</scope>
    <source>
        <strain evidence="14 15">RP11</strain>
    </source>
</reference>
<dbReference type="SUPFAM" id="SSF47203">
    <property type="entry name" value="Acyl-CoA dehydrogenase C-terminal domain-like"/>
    <property type="match status" value="1"/>
</dbReference>
<comment type="caution">
    <text evidence="14">The sequence shown here is derived from an EMBL/GenBank/DDBJ whole genome shotgun (WGS) entry which is preliminary data.</text>
</comment>
<name>A0A6N6WFN5_9BURK</name>
<accession>A0A6N6WFN5</accession>
<dbReference type="Proteomes" id="UP000463700">
    <property type="component" value="Unassembled WGS sequence"/>
</dbReference>
<evidence type="ECO:0000259" key="11">
    <source>
        <dbReference type="Pfam" id="PF02770"/>
    </source>
</evidence>
<dbReference type="SUPFAM" id="SSF56645">
    <property type="entry name" value="Acyl-CoA dehydrogenase NM domain-like"/>
    <property type="match status" value="1"/>
</dbReference>
<keyword evidence="3" id="KW-0285">Flavoprotein</keyword>
<dbReference type="AlphaFoldDB" id="A0A6N6WFN5"/>
<evidence type="ECO:0000256" key="5">
    <source>
        <dbReference type="ARBA" id="ARBA00023002"/>
    </source>
</evidence>